<evidence type="ECO:0000313" key="1">
    <source>
        <dbReference type="EMBL" id="MBA1144707.1"/>
    </source>
</evidence>
<evidence type="ECO:0000313" key="2">
    <source>
        <dbReference type="Proteomes" id="UP000558284"/>
    </source>
</evidence>
<gene>
    <name evidence="1" type="ORF">H0241_31370</name>
</gene>
<accession>A0A838BF68</accession>
<protein>
    <submittedName>
        <fullName evidence="1">Arylsulfatase</fullName>
    </submittedName>
</protein>
<keyword evidence="2" id="KW-1185">Reference proteome</keyword>
<dbReference type="EMBL" id="JACDTY010000026">
    <property type="protein sequence ID" value="MBA1144707.1"/>
    <property type="molecule type" value="Genomic_DNA"/>
</dbReference>
<sequence>MISSNKIVFFHTAPALVQVFDELAAELAPDMAIRHALRPDLLKQAIDAGSATPEIIAAAVEAMLGEAGPDIDAVVCTCSTIGQAADLANMQRPVFRIDRPMARKSVELGGRILVLATVGTTIVPTVELLKSEASAARRAPPIDSLVLERARSLFLDGRQEDYLDAVAEGISAAALDADVVVLAQASMAAALPRAKHIDVPVLSSPRIGFEGMLRDLPRRARRLA</sequence>
<dbReference type="Proteomes" id="UP000558284">
    <property type="component" value="Unassembled WGS sequence"/>
</dbReference>
<organism evidence="1 2">
    <name type="scientific">Mesorhizobium neociceri</name>
    <dbReference type="NCBI Taxonomy" id="1307853"/>
    <lineage>
        <taxon>Bacteria</taxon>
        <taxon>Pseudomonadati</taxon>
        <taxon>Pseudomonadota</taxon>
        <taxon>Alphaproteobacteria</taxon>
        <taxon>Hyphomicrobiales</taxon>
        <taxon>Phyllobacteriaceae</taxon>
        <taxon>Mesorhizobium</taxon>
    </lineage>
</organism>
<dbReference type="AlphaFoldDB" id="A0A838BF68"/>
<comment type="caution">
    <text evidence="1">The sequence shown here is derived from an EMBL/GenBank/DDBJ whole genome shotgun (WGS) entry which is preliminary data.</text>
</comment>
<dbReference type="GO" id="GO:0047661">
    <property type="term" value="F:amino-acid racemase activity"/>
    <property type="evidence" value="ECO:0007669"/>
    <property type="project" value="InterPro"/>
</dbReference>
<name>A0A838BF68_9HYPH</name>
<reference evidence="1 2" key="1">
    <citation type="submission" date="2020-07" db="EMBL/GenBank/DDBJ databases">
        <title>Definition of the novel symbiovar canariense within Mesorhizobium novociceri, a new species of genus Mesorhizobium nodulating Cicer canariense in the Caldera de Taburiente National Park (La Palma, Canary Islands).</title>
        <authorList>
            <person name="Leon-Barrios M."/>
            <person name="Perez-Yepez J."/>
            <person name="Flores-Felix J.D."/>
            <person name="Ramirez-Baena M.H."/>
            <person name="Pulido-Suarez L."/>
            <person name="Igual J.M."/>
            <person name="Velazquez E."/>
            <person name="Peix A."/>
        </authorList>
    </citation>
    <scope>NUCLEOTIDE SEQUENCE [LARGE SCALE GENOMIC DNA]</scope>
    <source>
        <strain evidence="1 2">CCANP35</strain>
    </source>
</reference>
<dbReference type="RefSeq" id="WP_181061636.1">
    <property type="nucleotide sequence ID" value="NZ_JACDTY010000026.1"/>
</dbReference>
<proteinExistence type="predicted"/>
<dbReference type="InterPro" id="IPR015942">
    <property type="entry name" value="Asp/Glu/hydantoin_racemase"/>
</dbReference>
<dbReference type="Pfam" id="PF01177">
    <property type="entry name" value="Asp_Glu_race"/>
    <property type="match status" value="1"/>
</dbReference>